<dbReference type="EMBL" id="JAAGMN010006339">
    <property type="protein sequence ID" value="NEE16727.1"/>
    <property type="molecule type" value="Genomic_DNA"/>
</dbReference>
<protein>
    <submittedName>
        <fullName evidence="3">Feruloyl esterase</fullName>
    </submittedName>
</protein>
<dbReference type="Pfam" id="PF10503">
    <property type="entry name" value="Esterase_PHB"/>
    <property type="match status" value="1"/>
</dbReference>
<feature type="non-terminal residue" evidence="3">
    <location>
        <position position="92"/>
    </location>
</feature>
<keyword evidence="1" id="KW-0732">Signal</keyword>
<name>A0A6G3XGC4_9ACTN</name>
<dbReference type="SUPFAM" id="SSF53474">
    <property type="entry name" value="alpha/beta-Hydrolases"/>
    <property type="match status" value="1"/>
</dbReference>
<dbReference type="Gene3D" id="3.40.50.1820">
    <property type="entry name" value="alpha/beta hydrolase"/>
    <property type="match status" value="1"/>
</dbReference>
<dbReference type="InterPro" id="IPR029058">
    <property type="entry name" value="AB_hydrolase_fold"/>
</dbReference>
<reference evidence="3" key="1">
    <citation type="submission" date="2020-01" db="EMBL/GenBank/DDBJ databases">
        <title>Insect and environment-associated Actinomycetes.</title>
        <authorList>
            <person name="Currrie C."/>
            <person name="Chevrette M."/>
            <person name="Carlson C."/>
            <person name="Stubbendieck R."/>
            <person name="Wendt-Pienkowski E."/>
        </authorList>
    </citation>
    <scope>NUCLEOTIDE SEQUENCE</scope>
    <source>
        <strain evidence="3">SID7499</strain>
    </source>
</reference>
<gene>
    <name evidence="3" type="ORF">G3M58_60975</name>
</gene>
<proteinExistence type="predicted"/>
<evidence type="ECO:0000256" key="1">
    <source>
        <dbReference type="ARBA" id="ARBA00022729"/>
    </source>
</evidence>
<dbReference type="InterPro" id="IPR010126">
    <property type="entry name" value="Esterase_phb"/>
</dbReference>
<keyword evidence="2" id="KW-0378">Hydrolase</keyword>
<sequence>GAAPAGPMAAEARTAAALERVTAFGANPGNLNMYVHRPPALPANAPVVVALHGCTQSAQVYSDNSGLDTFADRHGFLVVYAETTTANNANKC</sequence>
<dbReference type="GO" id="GO:0005576">
    <property type="term" value="C:extracellular region"/>
    <property type="evidence" value="ECO:0007669"/>
    <property type="project" value="InterPro"/>
</dbReference>
<dbReference type="GO" id="GO:0016787">
    <property type="term" value="F:hydrolase activity"/>
    <property type="evidence" value="ECO:0007669"/>
    <property type="project" value="UniProtKB-KW"/>
</dbReference>
<feature type="non-terminal residue" evidence="3">
    <location>
        <position position="1"/>
    </location>
</feature>
<accession>A0A6G3XGC4</accession>
<dbReference type="AlphaFoldDB" id="A0A6G3XGC4"/>
<evidence type="ECO:0000256" key="2">
    <source>
        <dbReference type="ARBA" id="ARBA00022801"/>
    </source>
</evidence>
<comment type="caution">
    <text evidence="3">The sequence shown here is derived from an EMBL/GenBank/DDBJ whole genome shotgun (WGS) entry which is preliminary data.</text>
</comment>
<evidence type="ECO:0000313" key="3">
    <source>
        <dbReference type="EMBL" id="NEE16727.1"/>
    </source>
</evidence>
<organism evidence="3">
    <name type="scientific">Streptomyces sp. SID7499</name>
    <dbReference type="NCBI Taxonomy" id="2706086"/>
    <lineage>
        <taxon>Bacteria</taxon>
        <taxon>Bacillati</taxon>
        <taxon>Actinomycetota</taxon>
        <taxon>Actinomycetes</taxon>
        <taxon>Kitasatosporales</taxon>
        <taxon>Streptomycetaceae</taxon>
        <taxon>Streptomyces</taxon>
    </lineage>
</organism>